<name>A0AAV7HDR3_DENCH</name>
<dbReference type="AlphaFoldDB" id="A0AAV7HDR3"/>
<dbReference type="EMBL" id="JAGFBR010000006">
    <property type="protein sequence ID" value="KAH0466007.1"/>
    <property type="molecule type" value="Genomic_DNA"/>
</dbReference>
<accession>A0AAV7HDR3</accession>
<reference evidence="1 2" key="1">
    <citation type="journal article" date="2021" name="Hortic Res">
        <title>Chromosome-scale assembly of the Dendrobium chrysotoxum genome enhances the understanding of orchid evolution.</title>
        <authorList>
            <person name="Zhang Y."/>
            <person name="Zhang G.Q."/>
            <person name="Zhang D."/>
            <person name="Liu X.D."/>
            <person name="Xu X.Y."/>
            <person name="Sun W.H."/>
            <person name="Yu X."/>
            <person name="Zhu X."/>
            <person name="Wang Z.W."/>
            <person name="Zhao X."/>
            <person name="Zhong W.Y."/>
            <person name="Chen H."/>
            <person name="Yin W.L."/>
            <person name="Huang T."/>
            <person name="Niu S.C."/>
            <person name="Liu Z.J."/>
        </authorList>
    </citation>
    <scope>NUCLEOTIDE SEQUENCE [LARGE SCALE GENOMIC DNA]</scope>
    <source>
        <strain evidence="1">Lindl</strain>
    </source>
</reference>
<evidence type="ECO:0000313" key="2">
    <source>
        <dbReference type="Proteomes" id="UP000775213"/>
    </source>
</evidence>
<proteinExistence type="predicted"/>
<protein>
    <submittedName>
        <fullName evidence="1">Uncharacterized protein</fullName>
    </submittedName>
</protein>
<dbReference type="Proteomes" id="UP000775213">
    <property type="component" value="Unassembled WGS sequence"/>
</dbReference>
<organism evidence="1 2">
    <name type="scientific">Dendrobium chrysotoxum</name>
    <name type="common">Orchid</name>
    <dbReference type="NCBI Taxonomy" id="161865"/>
    <lineage>
        <taxon>Eukaryota</taxon>
        <taxon>Viridiplantae</taxon>
        <taxon>Streptophyta</taxon>
        <taxon>Embryophyta</taxon>
        <taxon>Tracheophyta</taxon>
        <taxon>Spermatophyta</taxon>
        <taxon>Magnoliopsida</taxon>
        <taxon>Liliopsida</taxon>
        <taxon>Asparagales</taxon>
        <taxon>Orchidaceae</taxon>
        <taxon>Epidendroideae</taxon>
        <taxon>Malaxideae</taxon>
        <taxon>Dendrobiinae</taxon>
        <taxon>Dendrobium</taxon>
    </lineage>
</organism>
<keyword evidence="2" id="KW-1185">Reference proteome</keyword>
<comment type="caution">
    <text evidence="1">The sequence shown here is derived from an EMBL/GenBank/DDBJ whole genome shotgun (WGS) entry which is preliminary data.</text>
</comment>
<sequence length="76" mass="7885">MLVVFVFFIAEESIKGSSTIGYERFVVGVLGEGKKSSRGGVLGVGEGLGQSKKGIRERAGERAKAESGLVLGVSPD</sequence>
<evidence type="ECO:0000313" key="1">
    <source>
        <dbReference type="EMBL" id="KAH0466007.1"/>
    </source>
</evidence>
<gene>
    <name evidence="1" type="ORF">IEQ34_006110</name>
</gene>